<reference evidence="3" key="2">
    <citation type="journal article" date="2021" name="PeerJ">
        <title>Extensive microbial diversity within the chicken gut microbiome revealed by metagenomics and culture.</title>
        <authorList>
            <person name="Gilroy R."/>
            <person name="Ravi A."/>
            <person name="Getino M."/>
            <person name="Pursley I."/>
            <person name="Horton D.L."/>
            <person name="Alikhan N.F."/>
            <person name="Baker D."/>
            <person name="Gharbi K."/>
            <person name="Hall N."/>
            <person name="Watson M."/>
            <person name="Adriaenssens E.M."/>
            <person name="Foster-Nyarko E."/>
            <person name="Jarju S."/>
            <person name="Secka A."/>
            <person name="Antonio M."/>
            <person name="Oren A."/>
            <person name="Chaudhuri R.R."/>
            <person name="La Ragione R."/>
            <person name="Hildebrand F."/>
            <person name="Pallen M.J."/>
        </authorList>
    </citation>
    <scope>NUCLEOTIDE SEQUENCE</scope>
    <source>
        <strain evidence="3">ChiBcec16-1751</strain>
    </source>
</reference>
<protein>
    <recommendedName>
        <fullName evidence="2">Glycine-rich domain-containing protein</fullName>
    </recommendedName>
</protein>
<evidence type="ECO:0000259" key="2">
    <source>
        <dbReference type="Pfam" id="PF21722"/>
    </source>
</evidence>
<evidence type="ECO:0000313" key="3">
    <source>
        <dbReference type="EMBL" id="HIS63759.1"/>
    </source>
</evidence>
<reference evidence="3" key="1">
    <citation type="submission" date="2020-10" db="EMBL/GenBank/DDBJ databases">
        <authorList>
            <person name="Gilroy R."/>
        </authorList>
    </citation>
    <scope>NUCLEOTIDE SEQUENCE</scope>
    <source>
        <strain evidence="3">ChiBcec16-1751</strain>
    </source>
</reference>
<dbReference type="Proteomes" id="UP000886741">
    <property type="component" value="Unassembled WGS sequence"/>
</dbReference>
<organism evidence="3 4">
    <name type="scientific">Candidatus Avoscillospira avistercoris</name>
    <dbReference type="NCBI Taxonomy" id="2840707"/>
    <lineage>
        <taxon>Bacteria</taxon>
        <taxon>Bacillati</taxon>
        <taxon>Bacillota</taxon>
        <taxon>Clostridia</taxon>
        <taxon>Eubacteriales</taxon>
        <taxon>Oscillospiraceae</taxon>
        <taxon>Oscillospiraceae incertae sedis</taxon>
        <taxon>Candidatus Avoscillospira</taxon>
    </lineage>
</organism>
<sequence>MRNRQPTPGKEGRVLITPEDGSPPFYAKLEMADDPLDPGTPLNKATLLSDTTADLIASGGTPPQTVNEALMMLYTLFSFVPAGSSRIIIRVLDEQRRPIQSAVVLINGTIIYTNSLGVASADNDDGEFSIELFAGIGYSDWGKTQQFSIPTGSIRLFDFVVSDAPTGDIIIKNTASYVISSHISSVDACVVGAGGNGAEIRYYYKENRSYVIFACGGAGGYVKNELSIPVSGGFAEVVVGKSSTDVRNSVLKISGRTIQANGGSDGFVKGGNFELDDTAPSGGCGVGGGGVIDIDTEQVSVGKGGENGSNGEYPGGNVKAGAGQSDTTRAFGTGELYSGAAAALVYTRDFAQKDHFGQPGAGGAVAKYTMHNDDCHGEDATVPGGGGGLALVLVDNNQKDGKPYKGMGGDGIVRIRW</sequence>
<gene>
    <name evidence="3" type="ORF">IAA83_00125</name>
</gene>
<name>A0A9D1JT40_9FIRM</name>
<feature type="domain" description="Glycine-rich" evidence="2">
    <location>
        <begin position="174"/>
        <end position="417"/>
    </location>
</feature>
<evidence type="ECO:0000256" key="1">
    <source>
        <dbReference type="SAM" id="MobiDB-lite"/>
    </source>
</evidence>
<dbReference type="InterPro" id="IPR049304">
    <property type="entry name" value="Gly_rich_dom"/>
</dbReference>
<accession>A0A9D1JT40</accession>
<evidence type="ECO:0000313" key="4">
    <source>
        <dbReference type="Proteomes" id="UP000886741"/>
    </source>
</evidence>
<dbReference type="Pfam" id="PF21722">
    <property type="entry name" value="Gly_rich_2"/>
    <property type="match status" value="1"/>
</dbReference>
<dbReference type="EMBL" id="DVJJ01000004">
    <property type="protein sequence ID" value="HIS63759.1"/>
    <property type="molecule type" value="Genomic_DNA"/>
</dbReference>
<feature type="region of interest" description="Disordered" evidence="1">
    <location>
        <begin position="302"/>
        <end position="321"/>
    </location>
</feature>
<comment type="caution">
    <text evidence="3">The sequence shown here is derived from an EMBL/GenBank/DDBJ whole genome shotgun (WGS) entry which is preliminary data.</text>
</comment>
<dbReference type="AlphaFoldDB" id="A0A9D1JT40"/>
<proteinExistence type="predicted"/>